<evidence type="ECO:0000259" key="14">
    <source>
        <dbReference type="PROSITE" id="PS51479"/>
    </source>
</evidence>
<evidence type="ECO:0000256" key="7">
    <source>
        <dbReference type="ARBA" id="ARBA00022912"/>
    </source>
</evidence>
<dbReference type="Proteomes" id="UP001310594">
    <property type="component" value="Unassembled WGS sequence"/>
</dbReference>
<evidence type="ECO:0000256" key="4">
    <source>
        <dbReference type="ARBA" id="ARBA00022771"/>
    </source>
</evidence>
<keyword evidence="6 12" id="KW-0862">Zinc</keyword>
<dbReference type="GO" id="GO:0005634">
    <property type="term" value="C:nucleus"/>
    <property type="evidence" value="ECO:0007669"/>
    <property type="project" value="UniProtKB-SubCell"/>
</dbReference>
<evidence type="ECO:0000256" key="8">
    <source>
        <dbReference type="ARBA" id="ARBA00023242"/>
    </source>
</evidence>
<dbReference type="InterPro" id="IPR039693">
    <property type="entry name" value="Rtr1/RPAP2"/>
</dbReference>
<keyword evidence="4 12" id="KW-0863">Zinc-finger</keyword>
<dbReference type="EC" id="3.1.3.16" evidence="12"/>
<feature type="region of interest" description="Disordered" evidence="13">
    <location>
        <begin position="1"/>
        <end position="29"/>
    </location>
</feature>
<sequence length="284" mass="31604">MATRVPVKSILKHQNSTTPRLTPEETKAEKDRHNYAIALAHAHRLQDQKDWEARILKAIEVLIEYPSSAPFNSEEANNFTTLVQHFQPSDLDALVEERVIDRKCGYALCGNAPRSVTMGKEVEWKVACTRKSAYIETQLSPVPAWERQEDAHPRISLPPDDRSAAYERHAETSSQTAVKQLQQSAATAKLNNDTELALERGEQAASFRPKQVMTDRIVEKAATVYKPLSSMSGAIISSTAIEGYEPRGVKPKADGEKDDSDSDDEGDDDDEKAEQARVEANDDD</sequence>
<comment type="similarity">
    <text evidence="2 11 12">Belongs to the RPAP2 family.</text>
</comment>
<dbReference type="EMBL" id="JAVRQU010000008">
    <property type="protein sequence ID" value="KAK5699669.1"/>
    <property type="molecule type" value="Genomic_DNA"/>
</dbReference>
<protein>
    <recommendedName>
        <fullName evidence="12">RNA polymerase II subunit B1 CTD phosphatase RPAP2 homolog</fullName>
        <ecNumber evidence="12">3.1.3.16</ecNumber>
    </recommendedName>
</protein>
<dbReference type="InterPro" id="IPR007308">
    <property type="entry name" value="Rtr1/RPAP2_dom"/>
</dbReference>
<dbReference type="Gene3D" id="1.25.40.820">
    <property type="match status" value="1"/>
</dbReference>
<comment type="catalytic activity">
    <reaction evidence="9 12">
        <text>O-phospho-L-seryl-[protein] + H2O = L-seryl-[protein] + phosphate</text>
        <dbReference type="Rhea" id="RHEA:20629"/>
        <dbReference type="Rhea" id="RHEA-COMP:9863"/>
        <dbReference type="Rhea" id="RHEA-COMP:11604"/>
        <dbReference type="ChEBI" id="CHEBI:15377"/>
        <dbReference type="ChEBI" id="CHEBI:29999"/>
        <dbReference type="ChEBI" id="CHEBI:43474"/>
        <dbReference type="ChEBI" id="CHEBI:83421"/>
        <dbReference type="EC" id="3.1.3.16"/>
    </reaction>
</comment>
<comment type="caution">
    <text evidence="15">The sequence shown here is derived from an EMBL/GenBank/DDBJ whole genome shotgun (WGS) entry which is preliminary data.</text>
</comment>
<gene>
    <name evidence="15" type="ORF">LTR97_005798</name>
</gene>
<feature type="compositionally biased region" description="Basic and acidic residues" evidence="13">
    <location>
        <begin position="146"/>
        <end position="171"/>
    </location>
</feature>
<dbReference type="GO" id="GO:0008420">
    <property type="term" value="F:RNA polymerase II CTD heptapeptide repeat phosphatase activity"/>
    <property type="evidence" value="ECO:0007669"/>
    <property type="project" value="UniProtKB-UniRule"/>
</dbReference>
<keyword evidence="3 12" id="KW-0479">Metal-binding</keyword>
<dbReference type="PROSITE" id="PS51479">
    <property type="entry name" value="ZF_RTR1"/>
    <property type="match status" value="1"/>
</dbReference>
<evidence type="ECO:0000256" key="2">
    <source>
        <dbReference type="ARBA" id="ARBA00005676"/>
    </source>
</evidence>
<evidence type="ECO:0000256" key="5">
    <source>
        <dbReference type="ARBA" id="ARBA00022801"/>
    </source>
</evidence>
<evidence type="ECO:0000256" key="6">
    <source>
        <dbReference type="ARBA" id="ARBA00022833"/>
    </source>
</evidence>
<evidence type="ECO:0000256" key="11">
    <source>
        <dbReference type="PROSITE-ProRule" id="PRU00812"/>
    </source>
</evidence>
<dbReference type="GO" id="GO:0043175">
    <property type="term" value="F:RNA polymerase core enzyme binding"/>
    <property type="evidence" value="ECO:0007669"/>
    <property type="project" value="UniProtKB-UniRule"/>
</dbReference>
<feature type="region of interest" description="Disordered" evidence="13">
    <location>
        <begin position="145"/>
        <end position="176"/>
    </location>
</feature>
<evidence type="ECO:0000313" key="16">
    <source>
        <dbReference type="Proteomes" id="UP001310594"/>
    </source>
</evidence>
<proteinExistence type="inferred from homology"/>
<dbReference type="PANTHER" id="PTHR14732">
    <property type="entry name" value="RNA POLYMERASE II SUBUNIT B1 CTD PHOSPHATASE RPAP2-RELATED"/>
    <property type="match status" value="1"/>
</dbReference>
<feature type="region of interest" description="Disordered" evidence="13">
    <location>
        <begin position="237"/>
        <end position="284"/>
    </location>
</feature>
<evidence type="ECO:0000256" key="12">
    <source>
        <dbReference type="RuleBase" id="RU367080"/>
    </source>
</evidence>
<dbReference type="GO" id="GO:0005737">
    <property type="term" value="C:cytoplasm"/>
    <property type="evidence" value="ECO:0007669"/>
    <property type="project" value="TreeGrafter"/>
</dbReference>
<evidence type="ECO:0000256" key="3">
    <source>
        <dbReference type="ARBA" id="ARBA00022723"/>
    </source>
</evidence>
<keyword evidence="5 12" id="KW-0378">Hydrolase</keyword>
<evidence type="ECO:0000256" key="13">
    <source>
        <dbReference type="SAM" id="MobiDB-lite"/>
    </source>
</evidence>
<dbReference type="GO" id="GO:0008270">
    <property type="term" value="F:zinc ion binding"/>
    <property type="evidence" value="ECO:0007669"/>
    <property type="project" value="UniProtKB-KW"/>
</dbReference>
<comment type="function">
    <text evidence="12">Putative RNA polymerase II subunit B1 C-terminal domain (CTD) phosphatase involved in RNA polymerase II transcription regulation.</text>
</comment>
<evidence type="ECO:0000256" key="10">
    <source>
        <dbReference type="ARBA" id="ARBA00048336"/>
    </source>
</evidence>
<reference evidence="15" key="1">
    <citation type="submission" date="2023-08" db="EMBL/GenBank/DDBJ databases">
        <title>Black Yeasts Isolated from many extreme environments.</title>
        <authorList>
            <person name="Coleine C."/>
            <person name="Stajich J.E."/>
            <person name="Selbmann L."/>
        </authorList>
    </citation>
    <scope>NUCLEOTIDE SEQUENCE</scope>
    <source>
        <strain evidence="15">CCFEE 5810</strain>
    </source>
</reference>
<dbReference type="PANTHER" id="PTHR14732:SF0">
    <property type="entry name" value="RNA POLYMERASE II SUBUNIT B1 CTD PHOSPHATASE RPAP2-RELATED"/>
    <property type="match status" value="1"/>
</dbReference>
<comment type="subcellular location">
    <subcellularLocation>
        <location evidence="1 12">Nucleus</location>
    </subcellularLocation>
</comment>
<keyword evidence="7 12" id="KW-0904">Protein phosphatase</keyword>
<feature type="compositionally biased region" description="Basic and acidic residues" evidence="13">
    <location>
        <begin position="244"/>
        <end position="255"/>
    </location>
</feature>
<feature type="domain" description="RTR1-type" evidence="14">
    <location>
        <begin position="81"/>
        <end position="148"/>
    </location>
</feature>
<feature type="compositionally biased region" description="Acidic residues" evidence="13">
    <location>
        <begin position="256"/>
        <end position="272"/>
    </location>
</feature>
<evidence type="ECO:0000313" key="15">
    <source>
        <dbReference type="EMBL" id="KAK5699669.1"/>
    </source>
</evidence>
<dbReference type="InterPro" id="IPR038534">
    <property type="entry name" value="Rtr1/RPAP2_sf"/>
</dbReference>
<organism evidence="15 16">
    <name type="scientific">Elasticomyces elasticus</name>
    <dbReference type="NCBI Taxonomy" id="574655"/>
    <lineage>
        <taxon>Eukaryota</taxon>
        <taxon>Fungi</taxon>
        <taxon>Dikarya</taxon>
        <taxon>Ascomycota</taxon>
        <taxon>Pezizomycotina</taxon>
        <taxon>Dothideomycetes</taxon>
        <taxon>Dothideomycetidae</taxon>
        <taxon>Mycosphaerellales</taxon>
        <taxon>Teratosphaeriaceae</taxon>
        <taxon>Elasticomyces</taxon>
    </lineage>
</organism>
<feature type="compositionally biased region" description="Basic and acidic residues" evidence="13">
    <location>
        <begin position="273"/>
        <end position="284"/>
    </location>
</feature>
<dbReference type="AlphaFoldDB" id="A0AAN7W8P1"/>
<evidence type="ECO:0000256" key="1">
    <source>
        <dbReference type="ARBA" id="ARBA00004123"/>
    </source>
</evidence>
<keyword evidence="8 12" id="KW-0539">Nucleus</keyword>
<dbReference type="Pfam" id="PF04181">
    <property type="entry name" value="RPAP2_Rtr1"/>
    <property type="match status" value="1"/>
</dbReference>
<comment type="catalytic activity">
    <reaction evidence="10 12">
        <text>O-phospho-L-threonyl-[protein] + H2O = L-threonyl-[protein] + phosphate</text>
        <dbReference type="Rhea" id="RHEA:47004"/>
        <dbReference type="Rhea" id="RHEA-COMP:11060"/>
        <dbReference type="Rhea" id="RHEA-COMP:11605"/>
        <dbReference type="ChEBI" id="CHEBI:15377"/>
        <dbReference type="ChEBI" id="CHEBI:30013"/>
        <dbReference type="ChEBI" id="CHEBI:43474"/>
        <dbReference type="ChEBI" id="CHEBI:61977"/>
        <dbReference type="EC" id="3.1.3.16"/>
    </reaction>
</comment>
<evidence type="ECO:0000256" key="9">
    <source>
        <dbReference type="ARBA" id="ARBA00047761"/>
    </source>
</evidence>
<name>A0AAN7W8P1_9PEZI</name>
<accession>A0AAN7W8P1</accession>